<keyword evidence="2" id="KW-0401">Integrin</keyword>
<comment type="caution">
    <text evidence="2">The sequence shown here is derived from an EMBL/GenBank/DDBJ whole genome shotgun (WGS) entry which is preliminary data.</text>
</comment>
<dbReference type="EMBL" id="SRLO01000366">
    <property type="protein sequence ID" value="TNN58984.1"/>
    <property type="molecule type" value="Genomic_DNA"/>
</dbReference>
<accession>A0A4Z2H2D9</accession>
<organism evidence="2 3">
    <name type="scientific">Liparis tanakae</name>
    <name type="common">Tanaka's snailfish</name>
    <dbReference type="NCBI Taxonomy" id="230148"/>
    <lineage>
        <taxon>Eukaryota</taxon>
        <taxon>Metazoa</taxon>
        <taxon>Chordata</taxon>
        <taxon>Craniata</taxon>
        <taxon>Vertebrata</taxon>
        <taxon>Euteleostomi</taxon>
        <taxon>Actinopterygii</taxon>
        <taxon>Neopterygii</taxon>
        <taxon>Teleostei</taxon>
        <taxon>Neoteleostei</taxon>
        <taxon>Acanthomorphata</taxon>
        <taxon>Eupercaria</taxon>
        <taxon>Perciformes</taxon>
        <taxon>Cottioidei</taxon>
        <taxon>Cottales</taxon>
        <taxon>Liparidae</taxon>
        <taxon>Liparis</taxon>
    </lineage>
</organism>
<name>A0A4Z2H2D9_9TELE</name>
<gene>
    <name evidence="2" type="primary">ITGA6_1</name>
    <name evidence="2" type="ORF">EYF80_030808</name>
</gene>
<proteinExistence type="predicted"/>
<dbReference type="OrthoDB" id="8949274at2759"/>
<sequence>MSTADRRGRCGAGARSPAGGRPAAAFSRTAPGRAERCSGVSGSATGDYCTHLDGAAMLLLPLLLRGRPAAVCVALLFYSHLLEPTWVLAFNLDTSHVIRKDGEPGSLFGFSLAMHRQLNPDKRIEDFSEVSLINLPHKCNGGERRRGGGTSKPVSRMHRVLQPHVEKQRARMRSPDKRTWRDIT</sequence>
<reference evidence="2 3" key="1">
    <citation type="submission" date="2019-03" db="EMBL/GenBank/DDBJ databases">
        <title>First draft genome of Liparis tanakae, snailfish: a comprehensive survey of snailfish specific genes.</title>
        <authorList>
            <person name="Kim W."/>
            <person name="Song I."/>
            <person name="Jeong J.-H."/>
            <person name="Kim D."/>
            <person name="Kim S."/>
            <person name="Ryu S."/>
            <person name="Song J.Y."/>
            <person name="Lee S.K."/>
        </authorList>
    </citation>
    <scope>NUCLEOTIDE SEQUENCE [LARGE SCALE GENOMIC DNA]</scope>
    <source>
        <tissue evidence="2">Muscle</tissue>
    </source>
</reference>
<feature type="region of interest" description="Disordered" evidence="1">
    <location>
        <begin position="1"/>
        <end position="27"/>
    </location>
</feature>
<feature type="compositionally biased region" description="Low complexity" evidence="1">
    <location>
        <begin position="12"/>
        <end position="25"/>
    </location>
</feature>
<keyword evidence="3" id="KW-1185">Reference proteome</keyword>
<dbReference type="Proteomes" id="UP000314294">
    <property type="component" value="Unassembled WGS sequence"/>
</dbReference>
<dbReference type="AlphaFoldDB" id="A0A4Z2H2D9"/>
<feature type="region of interest" description="Disordered" evidence="1">
    <location>
        <begin position="165"/>
        <end position="184"/>
    </location>
</feature>
<protein>
    <submittedName>
        <fullName evidence="2">Integrin alpha-6</fullName>
    </submittedName>
</protein>
<evidence type="ECO:0000313" key="3">
    <source>
        <dbReference type="Proteomes" id="UP000314294"/>
    </source>
</evidence>
<dbReference type="GO" id="GO:0007229">
    <property type="term" value="P:integrin-mediated signaling pathway"/>
    <property type="evidence" value="ECO:0007669"/>
    <property type="project" value="UniProtKB-KW"/>
</dbReference>
<evidence type="ECO:0000313" key="2">
    <source>
        <dbReference type="EMBL" id="TNN58984.1"/>
    </source>
</evidence>
<evidence type="ECO:0000256" key="1">
    <source>
        <dbReference type="SAM" id="MobiDB-lite"/>
    </source>
</evidence>